<proteinExistence type="predicted"/>
<reference evidence="3" key="1">
    <citation type="submission" date="2025-08" db="UniProtKB">
        <authorList>
            <consortium name="RefSeq"/>
        </authorList>
    </citation>
    <scope>IDENTIFICATION</scope>
</reference>
<evidence type="ECO:0000256" key="1">
    <source>
        <dbReference type="SAM" id="MobiDB-lite"/>
    </source>
</evidence>
<name>A0A6P6RXQ7_9EIME</name>
<feature type="compositionally biased region" description="Basic and acidic residues" evidence="1">
    <location>
        <begin position="1"/>
        <end position="12"/>
    </location>
</feature>
<dbReference type="AlphaFoldDB" id="A0A6P6RXQ7"/>
<dbReference type="GeneID" id="34624290"/>
<sequence length="341" mass="38012">MKGLSSEREARTHTGTVKSYGSARRKQAQQRPAVAFCFPPANPWRRQEQIDKGGAVSTAKCVARPLRKKSTPCSSCTAPLFWCIGTERACNGHADPQESAKATHQKEFRGRQQLYTTKALLVVNLHLDGDSVAQLFAPDRVAETFLTALAWSQLPQVADELRFFAYRLEALAFIYHLYSFSQGQGDLRAVARDVQLISDLSTSVCSKAEGPRAHENPFPLTSACADVSLAVASYADSYTKVLNGRGAPRVHVSPVGDAYYLKRFISPPDMPNVYLPHSRQTLEGSAEQQRLKRFLTRCLESLFTTKRLRYPSAERRRSVAADLEAARKALKKDFLLHQSQH</sequence>
<dbReference type="RefSeq" id="XP_026191895.1">
    <property type="nucleotide sequence ID" value="XM_026336110.1"/>
</dbReference>
<keyword evidence="2" id="KW-1185">Reference proteome</keyword>
<gene>
    <name evidence="3" type="primary">LOC34624290</name>
</gene>
<dbReference type="Proteomes" id="UP000515125">
    <property type="component" value="Unplaced"/>
</dbReference>
<organism evidence="2 3">
    <name type="scientific">Cyclospora cayetanensis</name>
    <dbReference type="NCBI Taxonomy" id="88456"/>
    <lineage>
        <taxon>Eukaryota</taxon>
        <taxon>Sar</taxon>
        <taxon>Alveolata</taxon>
        <taxon>Apicomplexa</taxon>
        <taxon>Conoidasida</taxon>
        <taxon>Coccidia</taxon>
        <taxon>Eucoccidiorida</taxon>
        <taxon>Eimeriorina</taxon>
        <taxon>Eimeriidae</taxon>
        <taxon>Cyclospora</taxon>
    </lineage>
</organism>
<evidence type="ECO:0000313" key="2">
    <source>
        <dbReference type="Proteomes" id="UP000515125"/>
    </source>
</evidence>
<evidence type="ECO:0000313" key="3">
    <source>
        <dbReference type="RefSeq" id="XP_026191895.1"/>
    </source>
</evidence>
<protein>
    <submittedName>
        <fullName evidence="3">Uncharacterized protein LOC34624290</fullName>
    </submittedName>
</protein>
<feature type="region of interest" description="Disordered" evidence="1">
    <location>
        <begin position="1"/>
        <end position="27"/>
    </location>
</feature>
<accession>A0A6P6RXQ7</accession>